<dbReference type="RefSeq" id="WP_309830291.1">
    <property type="nucleotide sequence ID" value="NZ_JAVIZX010000001.1"/>
</dbReference>
<dbReference type="SUPFAM" id="SSF53155">
    <property type="entry name" value="Methylated DNA-protein cysteine methyltransferase domain"/>
    <property type="match status" value="1"/>
</dbReference>
<keyword evidence="4 8" id="KW-0808">Transferase</keyword>
<dbReference type="PANTHER" id="PTHR10815">
    <property type="entry name" value="METHYLATED-DNA--PROTEIN-CYSTEINE METHYLTRANSFERASE"/>
    <property type="match status" value="1"/>
</dbReference>
<dbReference type="Gene3D" id="1.10.10.10">
    <property type="entry name" value="Winged helix-like DNA-binding domain superfamily/Winged helix DNA-binding domain"/>
    <property type="match status" value="1"/>
</dbReference>
<dbReference type="SUPFAM" id="SSF46767">
    <property type="entry name" value="Methylated DNA-protein cysteine methyltransferase, C-terminal domain"/>
    <property type="match status" value="1"/>
</dbReference>
<dbReference type="InterPro" id="IPR036217">
    <property type="entry name" value="MethylDNA_cys_MeTrfase_DNAb"/>
</dbReference>
<evidence type="ECO:0000256" key="4">
    <source>
        <dbReference type="ARBA" id="ARBA00022679"/>
    </source>
</evidence>
<comment type="miscellaneous">
    <text evidence="8">This enzyme catalyzes only one turnover and therefore is not strictly catalytic. According to one definition, an enzyme is a biocatalyst that acts repeatedly and over many reaction cycles.</text>
</comment>
<evidence type="ECO:0000256" key="3">
    <source>
        <dbReference type="ARBA" id="ARBA00022603"/>
    </source>
</evidence>
<protein>
    <recommendedName>
        <fullName evidence="8">Methylated-DNA--protein-cysteine methyltransferase</fullName>
        <ecNumber evidence="8">2.1.1.63</ecNumber>
    </recommendedName>
    <alternativeName>
        <fullName evidence="8">6-O-methylguanine-DNA methyltransferase</fullName>
        <shortName evidence="8">MGMT</shortName>
    </alternativeName>
    <alternativeName>
        <fullName evidence="8">O-6-methylguanine-DNA-alkyltransferase</fullName>
    </alternativeName>
</protein>
<keyword evidence="5 8" id="KW-0227">DNA damage</keyword>
<comment type="similarity">
    <text evidence="8">Belongs to the MGMT family.</text>
</comment>
<feature type="domain" description="Methylguanine DNA methyltransferase ribonuclease-like" evidence="11">
    <location>
        <begin position="12"/>
        <end position="83"/>
    </location>
</feature>
<dbReference type="GO" id="GO:0032259">
    <property type="term" value="P:methylation"/>
    <property type="evidence" value="ECO:0007669"/>
    <property type="project" value="UniProtKB-KW"/>
</dbReference>
<dbReference type="Pfam" id="PF01035">
    <property type="entry name" value="DNA_binding_1"/>
    <property type="match status" value="1"/>
</dbReference>
<dbReference type="InterPro" id="IPR036631">
    <property type="entry name" value="MGMT_N_sf"/>
</dbReference>
<evidence type="ECO:0000256" key="2">
    <source>
        <dbReference type="ARBA" id="ARBA00022490"/>
    </source>
</evidence>
<feature type="domain" description="Methylated-DNA-[protein]-cysteine S-methyltransferase DNA binding" evidence="10">
    <location>
        <begin position="88"/>
        <end position="168"/>
    </location>
</feature>
<dbReference type="InterPro" id="IPR001497">
    <property type="entry name" value="MethylDNA_cys_MeTrfase_AS"/>
</dbReference>
<accession>A0ABU1IEC2</accession>
<keyword evidence="13" id="KW-1185">Reference proteome</keyword>
<evidence type="ECO:0000256" key="7">
    <source>
        <dbReference type="ARBA" id="ARBA00049348"/>
    </source>
</evidence>
<dbReference type="HAMAP" id="MF_00772">
    <property type="entry name" value="OGT"/>
    <property type="match status" value="1"/>
</dbReference>
<dbReference type="CDD" id="cd06445">
    <property type="entry name" value="ATase"/>
    <property type="match status" value="1"/>
</dbReference>
<dbReference type="PROSITE" id="PS00374">
    <property type="entry name" value="MGMT"/>
    <property type="match status" value="1"/>
</dbReference>
<evidence type="ECO:0000313" key="13">
    <source>
        <dbReference type="Proteomes" id="UP001267710"/>
    </source>
</evidence>
<dbReference type="InterPro" id="IPR014048">
    <property type="entry name" value="MethylDNA_cys_MeTrfase_DNA-bd"/>
</dbReference>
<reference evidence="12 13" key="1">
    <citation type="submission" date="2023-08" db="EMBL/GenBank/DDBJ databases">
        <title>Functional and genomic diversity of the sorghum phyllosphere microbiome.</title>
        <authorList>
            <person name="Shade A."/>
        </authorList>
    </citation>
    <scope>NUCLEOTIDE SEQUENCE [LARGE SCALE GENOMIC DNA]</scope>
    <source>
        <strain evidence="12 13">SORGH_AS_0335</strain>
    </source>
</reference>
<organism evidence="12 13">
    <name type="scientific">Paracidovorax wautersii</name>
    <dbReference type="NCBI Taxonomy" id="1177982"/>
    <lineage>
        <taxon>Bacteria</taxon>
        <taxon>Pseudomonadati</taxon>
        <taxon>Pseudomonadota</taxon>
        <taxon>Betaproteobacteria</taxon>
        <taxon>Burkholderiales</taxon>
        <taxon>Comamonadaceae</taxon>
        <taxon>Paracidovorax</taxon>
    </lineage>
</organism>
<evidence type="ECO:0000256" key="8">
    <source>
        <dbReference type="HAMAP-Rule" id="MF_00772"/>
    </source>
</evidence>
<dbReference type="EMBL" id="JAVIZX010000001">
    <property type="protein sequence ID" value="MDR6215561.1"/>
    <property type="molecule type" value="Genomic_DNA"/>
</dbReference>
<name>A0ABU1IEC2_9BURK</name>
<evidence type="ECO:0000259" key="10">
    <source>
        <dbReference type="Pfam" id="PF01035"/>
    </source>
</evidence>
<evidence type="ECO:0000256" key="5">
    <source>
        <dbReference type="ARBA" id="ARBA00022763"/>
    </source>
</evidence>
<comment type="caution">
    <text evidence="12">The sequence shown here is derived from an EMBL/GenBank/DDBJ whole genome shotgun (WGS) entry which is preliminary data.</text>
</comment>
<gene>
    <name evidence="12" type="ORF">QE399_003250</name>
</gene>
<evidence type="ECO:0000313" key="12">
    <source>
        <dbReference type="EMBL" id="MDR6215561.1"/>
    </source>
</evidence>
<evidence type="ECO:0000259" key="11">
    <source>
        <dbReference type="Pfam" id="PF02870"/>
    </source>
</evidence>
<feature type="compositionally biased region" description="Low complexity" evidence="9">
    <location>
        <begin position="188"/>
        <end position="199"/>
    </location>
</feature>
<dbReference type="EC" id="2.1.1.63" evidence="8"/>
<keyword evidence="3 8" id="KW-0489">Methyltransferase</keyword>
<dbReference type="InterPro" id="IPR036388">
    <property type="entry name" value="WH-like_DNA-bd_sf"/>
</dbReference>
<dbReference type="InterPro" id="IPR023546">
    <property type="entry name" value="MGMT"/>
</dbReference>
<comment type="function">
    <text evidence="8">Involved in the cellular defense against the biological effects of O6-methylguanine (O6-MeG) and O4-methylthymine (O4-MeT) in DNA. Repairs the methylated nucleobase in DNA by stoichiometrically transferring the methyl group to a cysteine residue in the enzyme. This is a suicide reaction: the enzyme is irreversibly inactivated.</text>
</comment>
<feature type="active site" description="Nucleophile; methyl group acceptor" evidence="8">
    <location>
        <position position="139"/>
    </location>
</feature>
<dbReference type="InterPro" id="IPR008332">
    <property type="entry name" value="MethylG_MeTrfase_N"/>
</dbReference>
<comment type="catalytic activity">
    <reaction evidence="7 8">
        <text>a 6-O-methyl-2'-deoxyguanosine in DNA + L-cysteinyl-[protein] = S-methyl-L-cysteinyl-[protein] + a 2'-deoxyguanosine in DNA</text>
        <dbReference type="Rhea" id="RHEA:24000"/>
        <dbReference type="Rhea" id="RHEA-COMP:10131"/>
        <dbReference type="Rhea" id="RHEA-COMP:10132"/>
        <dbReference type="Rhea" id="RHEA-COMP:11367"/>
        <dbReference type="Rhea" id="RHEA-COMP:11368"/>
        <dbReference type="ChEBI" id="CHEBI:29950"/>
        <dbReference type="ChEBI" id="CHEBI:82612"/>
        <dbReference type="ChEBI" id="CHEBI:85445"/>
        <dbReference type="ChEBI" id="CHEBI:85448"/>
        <dbReference type="EC" id="2.1.1.63"/>
    </reaction>
</comment>
<dbReference type="NCBIfam" id="TIGR00589">
    <property type="entry name" value="ogt"/>
    <property type="match status" value="1"/>
</dbReference>
<feature type="region of interest" description="Disordered" evidence="9">
    <location>
        <begin position="176"/>
        <end position="199"/>
    </location>
</feature>
<evidence type="ECO:0000256" key="9">
    <source>
        <dbReference type="SAM" id="MobiDB-lite"/>
    </source>
</evidence>
<dbReference type="GO" id="GO:0003908">
    <property type="term" value="F:methylated-DNA-[protein]-cysteine S-methyltransferase activity"/>
    <property type="evidence" value="ECO:0007669"/>
    <property type="project" value="UniProtKB-EC"/>
</dbReference>
<keyword evidence="2 8" id="KW-0963">Cytoplasm</keyword>
<dbReference type="PANTHER" id="PTHR10815:SF5">
    <property type="entry name" value="METHYLATED-DNA--PROTEIN-CYSTEINE METHYLTRANSFERASE"/>
    <property type="match status" value="1"/>
</dbReference>
<dbReference type="Gene3D" id="3.30.160.70">
    <property type="entry name" value="Methylated DNA-protein cysteine methyltransferase domain"/>
    <property type="match status" value="1"/>
</dbReference>
<comment type="catalytic activity">
    <reaction evidence="1 8">
        <text>a 4-O-methyl-thymidine in DNA + L-cysteinyl-[protein] = a thymidine in DNA + S-methyl-L-cysteinyl-[protein]</text>
        <dbReference type="Rhea" id="RHEA:53428"/>
        <dbReference type="Rhea" id="RHEA-COMP:10131"/>
        <dbReference type="Rhea" id="RHEA-COMP:10132"/>
        <dbReference type="Rhea" id="RHEA-COMP:13555"/>
        <dbReference type="Rhea" id="RHEA-COMP:13556"/>
        <dbReference type="ChEBI" id="CHEBI:29950"/>
        <dbReference type="ChEBI" id="CHEBI:82612"/>
        <dbReference type="ChEBI" id="CHEBI:137386"/>
        <dbReference type="ChEBI" id="CHEBI:137387"/>
        <dbReference type="EC" id="2.1.1.63"/>
    </reaction>
</comment>
<evidence type="ECO:0000256" key="6">
    <source>
        <dbReference type="ARBA" id="ARBA00023204"/>
    </source>
</evidence>
<dbReference type="Pfam" id="PF02870">
    <property type="entry name" value="Methyltransf_1N"/>
    <property type="match status" value="1"/>
</dbReference>
<comment type="subcellular location">
    <subcellularLocation>
        <location evidence="8">Cytoplasm</location>
    </subcellularLocation>
</comment>
<evidence type="ECO:0000256" key="1">
    <source>
        <dbReference type="ARBA" id="ARBA00001286"/>
    </source>
</evidence>
<keyword evidence="6 8" id="KW-0234">DNA repair</keyword>
<sequence>MHFHPHTVQTRIATPLGDVRLAASPAGLCGLWFDGQRHQPAPWLDGPTAWPEDTAHPVLRNAATQLQQYFSGERARFDLPLDLSGGTPFQQAVWQALLRIDAGQTRSYAALARMLDRPLAVRAVGAAVGRNPVSVVVPCHRVLGSGGALTGYAGGLPRKVALLRREGVAVAFADPAAAGPEPAPPHAGTPAARPQGLRA</sequence>
<proteinExistence type="inferred from homology"/>
<dbReference type="Proteomes" id="UP001267710">
    <property type="component" value="Unassembled WGS sequence"/>
</dbReference>